<evidence type="ECO:0000256" key="9">
    <source>
        <dbReference type="PIRSR" id="PIRSR603782-2"/>
    </source>
</evidence>
<sequence length="225" mass="25519">MQQKSGRFRNLSLASTFLVFISGCGLLFYFNHEKEQLETKRAQEQSAGAGRPLVGGPFSLVDHNGRPVTDVDFRGKWMLVYFGYTFCPDVCPEELEKMAEVVDALAKSPTFASESITPIFISCDPKRDSVQSIREYLKDFHPTFLGLTGTHAQIKRIAKAYRLYFSAPPKAVDDDETDYLVDHSIFFYLMGPDGKYRAHFGRNEESGEVVGRILREVRLERGEKV</sequence>
<dbReference type="EMBL" id="JADGJD010000473">
    <property type="protein sequence ID" value="KAJ3050789.1"/>
    <property type="molecule type" value="Genomic_DNA"/>
</dbReference>
<comment type="caution">
    <text evidence="12">The sequence shown here is derived from an EMBL/GenBank/DDBJ whole genome shotgun (WGS) entry which is preliminary data.</text>
</comment>
<keyword evidence="4" id="KW-0999">Mitochondrion inner membrane</keyword>
<dbReference type="InterPro" id="IPR013766">
    <property type="entry name" value="Thioredoxin_domain"/>
</dbReference>
<dbReference type="GO" id="GO:0033617">
    <property type="term" value="P:mitochondrial respiratory chain complex IV assembly"/>
    <property type="evidence" value="ECO:0007669"/>
    <property type="project" value="TreeGrafter"/>
</dbReference>
<evidence type="ECO:0000256" key="4">
    <source>
        <dbReference type="ARBA" id="ARBA00022792"/>
    </source>
</evidence>
<accession>A0AAD5SDS2</accession>
<name>A0AAD5SDS2_9FUNG</name>
<evidence type="ECO:0000256" key="3">
    <source>
        <dbReference type="ARBA" id="ARBA00022723"/>
    </source>
</evidence>
<evidence type="ECO:0000259" key="11">
    <source>
        <dbReference type="PROSITE" id="PS51352"/>
    </source>
</evidence>
<gene>
    <name evidence="12" type="primary">SCO1</name>
    <name evidence="12" type="ORF">HK097_008231</name>
</gene>
<feature type="disulfide bond" description="Redox-active" evidence="9">
    <location>
        <begin position="87"/>
        <end position="91"/>
    </location>
</feature>
<dbReference type="PROSITE" id="PS51352">
    <property type="entry name" value="THIOREDOXIN_2"/>
    <property type="match status" value="1"/>
</dbReference>
<evidence type="ECO:0000313" key="12">
    <source>
        <dbReference type="EMBL" id="KAJ3050789.1"/>
    </source>
</evidence>
<keyword evidence="10" id="KW-0812">Transmembrane</keyword>
<dbReference type="Gene3D" id="3.40.30.10">
    <property type="entry name" value="Glutaredoxin"/>
    <property type="match status" value="1"/>
</dbReference>
<dbReference type="InterPro" id="IPR036249">
    <property type="entry name" value="Thioredoxin-like_sf"/>
</dbReference>
<feature type="binding site" evidence="8">
    <location>
        <position position="183"/>
    </location>
    <ligand>
        <name>Cu cation</name>
        <dbReference type="ChEBI" id="CHEBI:23378"/>
    </ligand>
</feature>
<evidence type="ECO:0000256" key="6">
    <source>
        <dbReference type="ARBA" id="ARBA00023128"/>
    </source>
</evidence>
<organism evidence="12 13">
    <name type="scientific">Rhizophlyctis rosea</name>
    <dbReference type="NCBI Taxonomy" id="64517"/>
    <lineage>
        <taxon>Eukaryota</taxon>
        <taxon>Fungi</taxon>
        <taxon>Fungi incertae sedis</taxon>
        <taxon>Chytridiomycota</taxon>
        <taxon>Chytridiomycota incertae sedis</taxon>
        <taxon>Chytridiomycetes</taxon>
        <taxon>Rhizophlyctidales</taxon>
        <taxon>Rhizophlyctidaceae</taxon>
        <taxon>Rhizophlyctis</taxon>
    </lineage>
</organism>
<dbReference type="GO" id="GO:0005507">
    <property type="term" value="F:copper ion binding"/>
    <property type="evidence" value="ECO:0007669"/>
    <property type="project" value="InterPro"/>
</dbReference>
<dbReference type="PIRSF" id="PIRSF037736">
    <property type="entry name" value="SCO1"/>
    <property type="match status" value="1"/>
</dbReference>
<keyword evidence="9" id="KW-1015">Disulfide bond</keyword>
<dbReference type="FunFam" id="3.40.30.10:FF:000013">
    <property type="entry name" value="Blast:Protein SCO1 homolog, mitochondrial"/>
    <property type="match status" value="1"/>
</dbReference>
<proteinExistence type="inferred from homology"/>
<dbReference type="InterPro" id="IPR017276">
    <property type="entry name" value="Synth_of_cyt-c-oxidase_Sco1/2"/>
</dbReference>
<comment type="subcellular location">
    <subcellularLocation>
        <location evidence="1">Mitochondrion inner membrane</location>
    </subcellularLocation>
</comment>
<dbReference type="GO" id="GO:0005743">
    <property type="term" value="C:mitochondrial inner membrane"/>
    <property type="evidence" value="ECO:0007669"/>
    <property type="project" value="UniProtKB-SubCell"/>
</dbReference>
<evidence type="ECO:0000313" key="13">
    <source>
        <dbReference type="Proteomes" id="UP001212841"/>
    </source>
</evidence>
<evidence type="ECO:0000256" key="10">
    <source>
        <dbReference type="SAM" id="Phobius"/>
    </source>
</evidence>
<keyword evidence="5 8" id="KW-0186">Copper</keyword>
<dbReference type="PANTHER" id="PTHR12151:SF5">
    <property type="entry name" value="AT19154P"/>
    <property type="match status" value="1"/>
</dbReference>
<protein>
    <submittedName>
        <fullName evidence="12">Cu-binding protein</fullName>
    </submittedName>
</protein>
<evidence type="ECO:0000256" key="2">
    <source>
        <dbReference type="ARBA" id="ARBA00010996"/>
    </source>
</evidence>
<dbReference type="Pfam" id="PF02630">
    <property type="entry name" value="SCO1-SenC"/>
    <property type="match status" value="1"/>
</dbReference>
<feature type="transmembrane region" description="Helical" evidence="10">
    <location>
        <begin position="12"/>
        <end position="30"/>
    </location>
</feature>
<dbReference type="PANTHER" id="PTHR12151">
    <property type="entry name" value="ELECTRON TRANSPORT PROTIN SCO1/SENC FAMILY MEMBER"/>
    <property type="match status" value="1"/>
</dbReference>
<keyword evidence="6" id="KW-0496">Mitochondrion</keyword>
<keyword evidence="7 10" id="KW-0472">Membrane</keyword>
<dbReference type="GO" id="GO:0016531">
    <property type="term" value="F:copper chaperone activity"/>
    <property type="evidence" value="ECO:0007669"/>
    <property type="project" value="InterPro"/>
</dbReference>
<reference evidence="12" key="1">
    <citation type="submission" date="2020-05" db="EMBL/GenBank/DDBJ databases">
        <title>Phylogenomic resolution of chytrid fungi.</title>
        <authorList>
            <person name="Stajich J.E."/>
            <person name="Amses K."/>
            <person name="Simmons R."/>
            <person name="Seto K."/>
            <person name="Myers J."/>
            <person name="Bonds A."/>
            <person name="Quandt C.A."/>
            <person name="Barry K."/>
            <person name="Liu P."/>
            <person name="Grigoriev I."/>
            <person name="Longcore J.E."/>
            <person name="James T.Y."/>
        </authorList>
    </citation>
    <scope>NUCLEOTIDE SEQUENCE</scope>
    <source>
        <strain evidence="12">JEL0318</strain>
    </source>
</reference>
<dbReference type="AlphaFoldDB" id="A0AAD5SDS2"/>
<dbReference type="CDD" id="cd02968">
    <property type="entry name" value="SCO"/>
    <property type="match status" value="1"/>
</dbReference>
<feature type="domain" description="Thioredoxin" evidence="11">
    <location>
        <begin position="49"/>
        <end position="219"/>
    </location>
</feature>
<keyword evidence="13" id="KW-1185">Reference proteome</keyword>
<dbReference type="PROSITE" id="PS51257">
    <property type="entry name" value="PROKAR_LIPOPROTEIN"/>
    <property type="match status" value="1"/>
</dbReference>
<evidence type="ECO:0000256" key="1">
    <source>
        <dbReference type="ARBA" id="ARBA00004273"/>
    </source>
</evidence>
<comment type="similarity">
    <text evidence="2">Belongs to the SCO1/2 family.</text>
</comment>
<evidence type="ECO:0000256" key="7">
    <source>
        <dbReference type="ARBA" id="ARBA00023136"/>
    </source>
</evidence>
<dbReference type="Proteomes" id="UP001212841">
    <property type="component" value="Unassembled WGS sequence"/>
</dbReference>
<feature type="binding site" evidence="8">
    <location>
        <position position="91"/>
    </location>
    <ligand>
        <name>Cu cation</name>
        <dbReference type="ChEBI" id="CHEBI:23378"/>
    </ligand>
</feature>
<evidence type="ECO:0000256" key="5">
    <source>
        <dbReference type="ARBA" id="ARBA00023008"/>
    </source>
</evidence>
<keyword evidence="10" id="KW-1133">Transmembrane helix</keyword>
<dbReference type="GO" id="GO:0006878">
    <property type="term" value="P:intracellular copper ion homeostasis"/>
    <property type="evidence" value="ECO:0007669"/>
    <property type="project" value="InterPro"/>
</dbReference>
<evidence type="ECO:0000256" key="8">
    <source>
        <dbReference type="PIRSR" id="PIRSR037736-1"/>
    </source>
</evidence>
<feature type="binding site" evidence="8">
    <location>
        <position position="87"/>
    </location>
    <ligand>
        <name>Cu cation</name>
        <dbReference type="ChEBI" id="CHEBI:23378"/>
    </ligand>
</feature>
<keyword evidence="3 8" id="KW-0479">Metal-binding</keyword>
<dbReference type="SUPFAM" id="SSF52833">
    <property type="entry name" value="Thioredoxin-like"/>
    <property type="match status" value="1"/>
</dbReference>
<dbReference type="InterPro" id="IPR003782">
    <property type="entry name" value="SCO1/SenC"/>
</dbReference>